<protein>
    <submittedName>
        <fullName evidence="1">Uncharacterized protein</fullName>
    </submittedName>
</protein>
<feature type="non-terminal residue" evidence="1">
    <location>
        <position position="232"/>
    </location>
</feature>
<keyword evidence="2" id="KW-1185">Reference proteome</keyword>
<dbReference type="AlphaFoldDB" id="A0A1S8WXD9"/>
<name>A0A1S8WXD9_OPIVI</name>
<evidence type="ECO:0000313" key="2">
    <source>
        <dbReference type="Proteomes" id="UP000243686"/>
    </source>
</evidence>
<dbReference type="Proteomes" id="UP000243686">
    <property type="component" value="Unassembled WGS sequence"/>
</dbReference>
<reference evidence="1 2" key="1">
    <citation type="submission" date="2015-03" db="EMBL/GenBank/DDBJ databases">
        <title>Draft genome of the nematode, Opisthorchis viverrini.</title>
        <authorList>
            <person name="Mitreva M."/>
        </authorList>
    </citation>
    <scope>NUCLEOTIDE SEQUENCE [LARGE SCALE GENOMIC DNA]</scope>
    <source>
        <strain evidence="1">Khon Kaen</strain>
    </source>
</reference>
<proteinExistence type="predicted"/>
<organism evidence="1 2">
    <name type="scientific">Opisthorchis viverrini</name>
    <name type="common">Southeast Asian liver fluke</name>
    <dbReference type="NCBI Taxonomy" id="6198"/>
    <lineage>
        <taxon>Eukaryota</taxon>
        <taxon>Metazoa</taxon>
        <taxon>Spiralia</taxon>
        <taxon>Lophotrochozoa</taxon>
        <taxon>Platyhelminthes</taxon>
        <taxon>Trematoda</taxon>
        <taxon>Digenea</taxon>
        <taxon>Opisthorchiida</taxon>
        <taxon>Opisthorchiata</taxon>
        <taxon>Opisthorchiidae</taxon>
        <taxon>Opisthorchis</taxon>
    </lineage>
</organism>
<gene>
    <name evidence="1" type="ORF">X801_05008</name>
</gene>
<accession>A0A1S8WXD9</accession>
<dbReference type="EMBL" id="KV893567">
    <property type="protein sequence ID" value="OON19128.1"/>
    <property type="molecule type" value="Genomic_DNA"/>
</dbReference>
<evidence type="ECO:0000313" key="1">
    <source>
        <dbReference type="EMBL" id="OON19128.1"/>
    </source>
</evidence>
<sequence>MSVLLMPSPPRASTSSGLSTQELMKQLDLAPTKIRKLGLEANAAKRINECQEGVQKEMEKLGEIARSMNFGILEPCSYHATNEQCDAVKRYFKRDPTFDELAKFIDDKANAAAAQQVYAVGRRFMRPQPNTVRPQPTHKSPLYKAAILTTQTDNDISGQCQEFVVMPVVSRIPCVDRLRVCYLFLKPDHQAKVCRSRHACGFQLCVGKHHSILHRPSSSMVEMNQKHLRLHQ</sequence>